<feature type="compositionally biased region" description="Basic and acidic residues" evidence="6">
    <location>
        <begin position="625"/>
        <end position="637"/>
    </location>
</feature>
<dbReference type="PANTHER" id="PTHR13153:SF5">
    <property type="entry name" value="GATOR COMPLEX PROTEIN NPRL3"/>
    <property type="match status" value="1"/>
</dbReference>
<dbReference type="InterPro" id="IPR005365">
    <property type="entry name" value="Npr3"/>
</dbReference>
<evidence type="ECO:0000313" key="8">
    <source>
        <dbReference type="EMBL" id="CAK7210701.1"/>
    </source>
</evidence>
<keyword evidence="5" id="KW-0732">Signal</keyword>
<evidence type="ECO:0000259" key="7">
    <source>
        <dbReference type="Pfam" id="PF24064"/>
    </source>
</evidence>
<name>A0ABP0ATX1_9PEZI</name>
<feature type="compositionally biased region" description="Basic and acidic residues" evidence="6">
    <location>
        <begin position="668"/>
        <end position="704"/>
    </location>
</feature>
<dbReference type="PANTHER" id="PTHR13153">
    <property type="entry name" value="CGTHBA PROTEIN -14 GENE PROTEIN"/>
    <property type="match status" value="1"/>
</dbReference>
<dbReference type="InterPro" id="IPR056603">
    <property type="entry name" value="HTH_NPRL3"/>
</dbReference>
<feature type="compositionally biased region" description="Polar residues" evidence="6">
    <location>
        <begin position="657"/>
        <end position="667"/>
    </location>
</feature>
<feature type="compositionally biased region" description="Low complexity" evidence="6">
    <location>
        <begin position="172"/>
        <end position="190"/>
    </location>
</feature>
<dbReference type="EMBL" id="CAWUHB010000003">
    <property type="protein sequence ID" value="CAK7210701.1"/>
    <property type="molecule type" value="Genomic_DNA"/>
</dbReference>
<feature type="region of interest" description="Disordered" evidence="6">
    <location>
        <begin position="761"/>
        <end position="802"/>
    </location>
</feature>
<comment type="similarity">
    <text evidence="1 5">Belongs to the NPR3 family.</text>
</comment>
<evidence type="ECO:0000256" key="1">
    <source>
        <dbReference type="ARBA" id="ARBA00010546"/>
    </source>
</evidence>
<protein>
    <recommendedName>
        <fullName evidence="2 5">Nitrogen permease regulator 3</fullName>
    </recommendedName>
    <alternativeName>
        <fullName evidence="4 5">Required for meiotic nuclear division protein 11</fullName>
    </alternativeName>
</protein>
<feature type="compositionally biased region" description="Polar residues" evidence="6">
    <location>
        <begin position="588"/>
        <end position="606"/>
    </location>
</feature>
<feature type="region of interest" description="Disordered" evidence="6">
    <location>
        <begin position="571"/>
        <end position="728"/>
    </location>
</feature>
<proteinExistence type="inferred from homology"/>
<evidence type="ECO:0000313" key="9">
    <source>
        <dbReference type="Proteomes" id="UP001642405"/>
    </source>
</evidence>
<feature type="domain" description="GATOR1 complex protein NPRL3 C-terminal HTH" evidence="7">
    <location>
        <begin position="811"/>
        <end position="855"/>
    </location>
</feature>
<sequence>MALPMALPDQSNFLGVALVVNRNRDGPRFVFHYPSRIVPPQDEFHRKEFNNEHIDEDDIFVEDVATDSTSAALGGSRDFMPSAAELARWNHDDHLVADNGTQFVPWEYVAGVPTKALESILTPPRPFHKKRFQISLDSVTYISCPIHVPTSGVWARGRNKRAKNDSGKAKAKTGAAAAEDAPGSEGTAAPVAPPGAGAGAGATAPPPAPPPTTATGDEEQEKEKDKEDKVSSMNMFSLVFIMSPKRHEAHELLDTIYHHIVREVNKVYKYCQESGDLVWQESKKMIQLKDRARENRTKMSVLWKEILAVSSLAASMRDIYEAVCRNRIAVLELALAKGSVGHSVQVPMPFYATDVQPQTNEATRGLWLTTSNNISRQEAYGGISAFEKCFALLLTDDDEKKIVEELQARGDKAAAAMVELVKASKPTLSLYQVSQLPDTMLTIQQVCAYAQHFIYWRRAMAVPPIHARDVYVLSPNCDISSLARASASFAKTFSNAPPLPDLLAALSSAPRPYKSFCPNKSSRPAYLRILAWLIRGGWVCQLCTFAYVVVWPEIQYEVEYNLESEDLARIKQKQQRQKQHRDGEKDNNNNGSIYGSRTSAGLSSSELYEERERQQQQQQQQQKETAQEKQYTLHDGDGSDADSNDADVGEIGGMSEWSGTVSSMPSSSRHDRDRGKNDGRSAAEHAAERARRQRMAEKAAHNLAERATAQARKPVPRGTNHPSVNNAPHLAGILPHVILDASKPTGKESLYLSAIERNLRARRMTPPPASKKETAATAASSAAASSTARSHHGHHGHHATPAIDETTAWNERVGEMWPVFWKHFNGRSALERIALLEDMKRKDVWNLLSSMSEHLLCVRHW</sequence>
<feature type="compositionally biased region" description="Basic residues" evidence="6">
    <location>
        <begin position="789"/>
        <end position="798"/>
    </location>
</feature>
<evidence type="ECO:0000256" key="2">
    <source>
        <dbReference type="ARBA" id="ARBA00017880"/>
    </source>
</evidence>
<comment type="subcellular location">
    <subcellularLocation>
        <location evidence="5">Vacuole membrane</location>
        <topology evidence="5">Peripheral membrane protein</topology>
    </subcellularLocation>
</comment>
<keyword evidence="5" id="KW-0469">Meiosis</keyword>
<feature type="compositionally biased region" description="Acidic residues" evidence="6">
    <location>
        <begin position="638"/>
        <end position="648"/>
    </location>
</feature>
<reference evidence="8 9" key="1">
    <citation type="submission" date="2024-01" db="EMBL/GenBank/DDBJ databases">
        <authorList>
            <person name="Allen C."/>
            <person name="Tagirdzhanova G."/>
        </authorList>
    </citation>
    <scope>NUCLEOTIDE SEQUENCE [LARGE SCALE GENOMIC DNA]</scope>
</reference>
<dbReference type="Pfam" id="PF24064">
    <property type="entry name" value="HTH_NPRL3"/>
    <property type="match status" value="1"/>
</dbReference>
<dbReference type="Pfam" id="PF03666">
    <property type="entry name" value="NPR3"/>
    <property type="match status" value="1"/>
</dbReference>
<comment type="caution">
    <text evidence="8">The sequence shown here is derived from an EMBL/GenBank/DDBJ whole genome shotgun (WGS) entry which is preliminary data.</text>
</comment>
<evidence type="ECO:0000256" key="3">
    <source>
        <dbReference type="ARBA" id="ARBA00025376"/>
    </source>
</evidence>
<gene>
    <name evidence="8" type="primary">npr3</name>
    <name evidence="8" type="ORF">SCUCBS95973_000877</name>
</gene>
<feature type="compositionally biased region" description="Basic and acidic residues" evidence="6">
    <location>
        <begin position="221"/>
        <end position="230"/>
    </location>
</feature>
<evidence type="ECO:0000256" key="6">
    <source>
        <dbReference type="SAM" id="MobiDB-lite"/>
    </source>
</evidence>
<evidence type="ECO:0000256" key="5">
    <source>
        <dbReference type="RuleBase" id="RU368069"/>
    </source>
</evidence>
<feature type="compositionally biased region" description="Low complexity" evidence="6">
    <location>
        <begin position="615"/>
        <end position="624"/>
    </location>
</feature>
<comment type="function">
    <text evidence="3 5">Mediates inactivation of the TORC1 complex in response to amino acid starvation. Required for meiotic nuclear division.</text>
</comment>
<keyword evidence="9" id="KW-1185">Reference proteome</keyword>
<dbReference type="Proteomes" id="UP001642405">
    <property type="component" value="Unassembled WGS sequence"/>
</dbReference>
<accession>A0ABP0ATX1</accession>
<evidence type="ECO:0000256" key="4">
    <source>
        <dbReference type="ARBA" id="ARBA00030028"/>
    </source>
</evidence>
<feature type="region of interest" description="Disordered" evidence="6">
    <location>
        <begin position="157"/>
        <end position="230"/>
    </location>
</feature>
<organism evidence="8 9">
    <name type="scientific">Sporothrix curviconia</name>
    <dbReference type="NCBI Taxonomy" id="1260050"/>
    <lineage>
        <taxon>Eukaryota</taxon>
        <taxon>Fungi</taxon>
        <taxon>Dikarya</taxon>
        <taxon>Ascomycota</taxon>
        <taxon>Pezizomycotina</taxon>
        <taxon>Sordariomycetes</taxon>
        <taxon>Sordariomycetidae</taxon>
        <taxon>Ophiostomatales</taxon>
        <taxon>Ophiostomataceae</taxon>
        <taxon>Sporothrix</taxon>
    </lineage>
</organism>
<feature type="compositionally biased region" description="Low complexity" evidence="6">
    <location>
        <begin position="775"/>
        <end position="788"/>
    </location>
</feature>